<dbReference type="SUPFAM" id="SSF47323">
    <property type="entry name" value="Anticodon-binding domain of a subclass of class I aminoacyl-tRNA synthetases"/>
    <property type="match status" value="1"/>
</dbReference>
<dbReference type="EMBL" id="DWXZ01000024">
    <property type="protein sequence ID" value="HJB36724.1"/>
    <property type="molecule type" value="Genomic_DNA"/>
</dbReference>
<keyword evidence="8" id="KW-0030">Aminoacyl-tRNA synthetase</keyword>
<dbReference type="FunFam" id="1.10.730.10:FF:000002">
    <property type="entry name" value="Leucine--tRNA ligase"/>
    <property type="match status" value="1"/>
</dbReference>
<dbReference type="GO" id="GO:0004823">
    <property type="term" value="F:leucine-tRNA ligase activity"/>
    <property type="evidence" value="ECO:0007669"/>
    <property type="project" value="UniProtKB-EC"/>
</dbReference>
<dbReference type="FunFam" id="3.10.20.590:FF:000001">
    <property type="entry name" value="Leucine--tRNA ligase"/>
    <property type="match status" value="1"/>
</dbReference>
<evidence type="ECO:0000256" key="2">
    <source>
        <dbReference type="ARBA" id="ARBA00013164"/>
    </source>
</evidence>
<dbReference type="InterPro" id="IPR002302">
    <property type="entry name" value="Leu-tRNA-ligase"/>
</dbReference>
<keyword evidence="7" id="KW-0648">Protein biosynthesis</keyword>
<sequence>KAIKKVSEDTEVLKFNTAIAALMTLMNQVTSKGSISKEELRIFTILLNPFAPHVTEEVWAANALGEGLVAQQPWPAFDEAKCKDDTVEIVVQVGGKVRARLTVAADISKEDALAAAKAEPKVAAEIAGKSIVKEIYVPGKLVNIVAR</sequence>
<proteinExistence type="inferred from homology"/>
<evidence type="ECO:0000256" key="7">
    <source>
        <dbReference type="ARBA" id="ARBA00022917"/>
    </source>
</evidence>
<name>A0A9D2RYK2_9FIRM</name>
<dbReference type="Gene3D" id="1.10.730.10">
    <property type="entry name" value="Isoleucyl-tRNA Synthetase, Domain 1"/>
    <property type="match status" value="1"/>
</dbReference>
<evidence type="ECO:0000256" key="5">
    <source>
        <dbReference type="ARBA" id="ARBA00022741"/>
    </source>
</evidence>
<organism evidence="11 12">
    <name type="scientific">Candidatus Acutalibacter ornithocaccae</name>
    <dbReference type="NCBI Taxonomy" id="2838416"/>
    <lineage>
        <taxon>Bacteria</taxon>
        <taxon>Bacillati</taxon>
        <taxon>Bacillota</taxon>
        <taxon>Clostridia</taxon>
        <taxon>Eubacteriales</taxon>
        <taxon>Acutalibacteraceae</taxon>
        <taxon>Acutalibacter</taxon>
    </lineage>
</organism>
<evidence type="ECO:0000256" key="9">
    <source>
        <dbReference type="ARBA" id="ARBA00047469"/>
    </source>
</evidence>
<evidence type="ECO:0000259" key="10">
    <source>
        <dbReference type="Pfam" id="PF08264"/>
    </source>
</evidence>
<comment type="caution">
    <text evidence="11">The sequence shown here is derived from an EMBL/GenBank/DDBJ whole genome shotgun (WGS) entry which is preliminary data.</text>
</comment>
<keyword evidence="6" id="KW-0067">ATP-binding</keyword>
<reference evidence="11" key="2">
    <citation type="submission" date="2021-04" db="EMBL/GenBank/DDBJ databases">
        <authorList>
            <person name="Gilroy R."/>
        </authorList>
    </citation>
    <scope>NUCLEOTIDE SEQUENCE</scope>
    <source>
        <strain evidence="11">ChiBcolR8-3208</strain>
    </source>
</reference>
<dbReference type="GO" id="GO:0005829">
    <property type="term" value="C:cytosol"/>
    <property type="evidence" value="ECO:0007669"/>
    <property type="project" value="TreeGrafter"/>
</dbReference>
<evidence type="ECO:0000313" key="12">
    <source>
        <dbReference type="Proteomes" id="UP000824214"/>
    </source>
</evidence>
<evidence type="ECO:0000256" key="6">
    <source>
        <dbReference type="ARBA" id="ARBA00022840"/>
    </source>
</evidence>
<dbReference type="InterPro" id="IPR013155">
    <property type="entry name" value="M/V/L/I-tRNA-synth_anticd-bd"/>
</dbReference>
<protein>
    <recommendedName>
        <fullName evidence="2">leucine--tRNA ligase</fullName>
        <ecNumber evidence="2">6.1.1.4</ecNumber>
    </recommendedName>
</protein>
<evidence type="ECO:0000256" key="1">
    <source>
        <dbReference type="ARBA" id="ARBA00005594"/>
    </source>
</evidence>
<dbReference type="AlphaFoldDB" id="A0A9D2RYK2"/>
<evidence type="ECO:0000256" key="8">
    <source>
        <dbReference type="ARBA" id="ARBA00023146"/>
    </source>
</evidence>
<dbReference type="PANTHER" id="PTHR43740:SF2">
    <property type="entry name" value="LEUCINE--TRNA LIGASE, MITOCHONDRIAL"/>
    <property type="match status" value="1"/>
</dbReference>
<keyword evidence="5" id="KW-0547">Nucleotide-binding</keyword>
<evidence type="ECO:0000256" key="3">
    <source>
        <dbReference type="ARBA" id="ARBA00022490"/>
    </source>
</evidence>
<dbReference type="PANTHER" id="PTHR43740">
    <property type="entry name" value="LEUCYL-TRNA SYNTHETASE"/>
    <property type="match status" value="1"/>
</dbReference>
<reference evidence="11" key="1">
    <citation type="journal article" date="2021" name="PeerJ">
        <title>Extensive microbial diversity within the chicken gut microbiome revealed by metagenomics and culture.</title>
        <authorList>
            <person name="Gilroy R."/>
            <person name="Ravi A."/>
            <person name="Getino M."/>
            <person name="Pursley I."/>
            <person name="Horton D.L."/>
            <person name="Alikhan N.F."/>
            <person name="Baker D."/>
            <person name="Gharbi K."/>
            <person name="Hall N."/>
            <person name="Watson M."/>
            <person name="Adriaenssens E.M."/>
            <person name="Foster-Nyarko E."/>
            <person name="Jarju S."/>
            <person name="Secka A."/>
            <person name="Antonio M."/>
            <person name="Oren A."/>
            <person name="Chaudhuri R.R."/>
            <person name="La Ragione R."/>
            <person name="Hildebrand F."/>
            <person name="Pallen M.J."/>
        </authorList>
    </citation>
    <scope>NUCLEOTIDE SEQUENCE</scope>
    <source>
        <strain evidence="11">ChiBcolR8-3208</strain>
    </source>
</reference>
<dbReference type="EC" id="6.1.1.4" evidence="2"/>
<feature type="non-terminal residue" evidence="11">
    <location>
        <position position="1"/>
    </location>
</feature>
<keyword evidence="4 11" id="KW-0436">Ligase</keyword>
<accession>A0A9D2RYK2</accession>
<evidence type="ECO:0000313" key="11">
    <source>
        <dbReference type="EMBL" id="HJB36724.1"/>
    </source>
</evidence>
<dbReference type="InterPro" id="IPR009080">
    <property type="entry name" value="tRNAsynth_Ia_anticodon-bd"/>
</dbReference>
<dbReference type="Pfam" id="PF08264">
    <property type="entry name" value="Anticodon_1"/>
    <property type="match status" value="1"/>
</dbReference>
<dbReference type="Proteomes" id="UP000824214">
    <property type="component" value="Unassembled WGS sequence"/>
</dbReference>
<comment type="catalytic activity">
    <reaction evidence="9">
        <text>tRNA(Leu) + L-leucine + ATP = L-leucyl-tRNA(Leu) + AMP + diphosphate</text>
        <dbReference type="Rhea" id="RHEA:11688"/>
        <dbReference type="Rhea" id="RHEA-COMP:9613"/>
        <dbReference type="Rhea" id="RHEA-COMP:9622"/>
        <dbReference type="ChEBI" id="CHEBI:30616"/>
        <dbReference type="ChEBI" id="CHEBI:33019"/>
        <dbReference type="ChEBI" id="CHEBI:57427"/>
        <dbReference type="ChEBI" id="CHEBI:78442"/>
        <dbReference type="ChEBI" id="CHEBI:78494"/>
        <dbReference type="ChEBI" id="CHEBI:456215"/>
        <dbReference type="EC" id="6.1.1.4"/>
    </reaction>
</comment>
<comment type="similarity">
    <text evidence="1">Belongs to the class-I aminoacyl-tRNA synthetase family.</text>
</comment>
<keyword evidence="3" id="KW-0963">Cytoplasm</keyword>
<evidence type="ECO:0000256" key="4">
    <source>
        <dbReference type="ARBA" id="ARBA00022598"/>
    </source>
</evidence>
<dbReference type="GO" id="GO:0005524">
    <property type="term" value="F:ATP binding"/>
    <property type="evidence" value="ECO:0007669"/>
    <property type="project" value="UniProtKB-KW"/>
</dbReference>
<gene>
    <name evidence="11" type="ORF">H9942_01490</name>
</gene>
<feature type="domain" description="Methionyl/Valyl/Leucyl/Isoleucyl-tRNA synthetase anticodon-binding" evidence="10">
    <location>
        <begin position="1"/>
        <end position="109"/>
    </location>
</feature>
<dbReference type="GO" id="GO:0006429">
    <property type="term" value="P:leucyl-tRNA aminoacylation"/>
    <property type="evidence" value="ECO:0007669"/>
    <property type="project" value="InterPro"/>
</dbReference>